<accession>A0A2V3UGW6</accession>
<evidence type="ECO:0000313" key="3">
    <source>
        <dbReference type="EMBL" id="PXW63455.1"/>
    </source>
</evidence>
<evidence type="ECO:0000313" key="4">
    <source>
        <dbReference type="Proteomes" id="UP000248021"/>
    </source>
</evidence>
<organism evidence="3 4">
    <name type="scientific">Chelatococcus asaccharovorans</name>
    <dbReference type="NCBI Taxonomy" id="28210"/>
    <lineage>
        <taxon>Bacteria</taxon>
        <taxon>Pseudomonadati</taxon>
        <taxon>Pseudomonadota</taxon>
        <taxon>Alphaproteobacteria</taxon>
        <taxon>Hyphomicrobiales</taxon>
        <taxon>Chelatococcaceae</taxon>
        <taxon>Chelatococcus</taxon>
    </lineage>
</organism>
<dbReference type="InterPro" id="IPR008948">
    <property type="entry name" value="L-Aspartase-like"/>
</dbReference>
<dbReference type="InterPro" id="IPR022761">
    <property type="entry name" value="Fumarate_lyase_N"/>
</dbReference>
<dbReference type="RefSeq" id="WP_110373597.1">
    <property type="nucleotide sequence ID" value="NZ_JAHBRY010000002.1"/>
</dbReference>
<dbReference type="AlphaFoldDB" id="A0A2V3UGW6"/>
<keyword evidence="3" id="KW-0413">Isomerase</keyword>
<dbReference type="InterPro" id="IPR020557">
    <property type="entry name" value="Fumarate_lyase_CS"/>
</dbReference>
<sequence length="350" mass="36633">MSLLASLVGDRDIEELLSDDAQLKAMLRFETALAGAQAEVGFIPAEAAEAVAAAISLYRPDWDGLAAGIARDGVVVPALVGQIRAGLQPAFREALHKGATSQDVVDTALVLQLAAVLAVLEARLVAVLGRLDAIDRLHGGLSLMAHTRMQQALPFTWHEKLRSWSEPLERHLAALAEVRKSGLVVQLGGPIGDRSSFAGHGDAIARALARRLGLGDAPPWHAARDRIANLGSLMSLVSGSLGKIGADVSLMAQNEIAAVRLTGGGGSSAMAHKSNPVAAEILVTLARYNAGQAGLLHQAMVHENERSGAAWTLEWMTLPAIAIATGASLRLAASLLDQLAIRTESRSGLE</sequence>
<dbReference type="SUPFAM" id="SSF48557">
    <property type="entry name" value="L-aspartase-like"/>
    <property type="match status" value="1"/>
</dbReference>
<dbReference type="PROSITE" id="PS00163">
    <property type="entry name" value="FUMARATE_LYASES"/>
    <property type="match status" value="1"/>
</dbReference>
<dbReference type="PRINTS" id="PR00149">
    <property type="entry name" value="FUMRATELYASE"/>
</dbReference>
<dbReference type="PANTHER" id="PTHR43172">
    <property type="entry name" value="ADENYLOSUCCINATE LYASE"/>
    <property type="match status" value="1"/>
</dbReference>
<dbReference type="NCBIfam" id="NF004631">
    <property type="entry name" value="PRK05975.1"/>
    <property type="match status" value="1"/>
</dbReference>
<reference evidence="3 4" key="1">
    <citation type="submission" date="2018-05" db="EMBL/GenBank/DDBJ databases">
        <title>Genomic Encyclopedia of Type Strains, Phase IV (KMG-IV): sequencing the most valuable type-strain genomes for metagenomic binning, comparative biology and taxonomic classification.</title>
        <authorList>
            <person name="Goeker M."/>
        </authorList>
    </citation>
    <scope>NUCLEOTIDE SEQUENCE [LARGE SCALE GENOMIC DNA]</scope>
    <source>
        <strain evidence="3 4">DSM 6462</strain>
    </source>
</reference>
<comment type="similarity">
    <text evidence="1">Belongs to the class-II fumarase/aspartase family.</text>
</comment>
<dbReference type="GO" id="GO:0016853">
    <property type="term" value="F:isomerase activity"/>
    <property type="evidence" value="ECO:0007669"/>
    <property type="project" value="UniProtKB-KW"/>
</dbReference>
<dbReference type="InterPro" id="IPR000362">
    <property type="entry name" value="Fumarate_lyase_fam"/>
</dbReference>
<gene>
    <name evidence="3" type="ORF">C7450_102371</name>
</gene>
<dbReference type="Gene3D" id="1.20.200.10">
    <property type="entry name" value="Fumarase/aspartase (Central domain)"/>
    <property type="match status" value="1"/>
</dbReference>
<protein>
    <submittedName>
        <fullName evidence="3">3-carboxy-cis,cis-muconate cycloisomerase</fullName>
    </submittedName>
</protein>
<evidence type="ECO:0000259" key="2">
    <source>
        <dbReference type="Pfam" id="PF00206"/>
    </source>
</evidence>
<dbReference type="PANTHER" id="PTHR43172:SF2">
    <property type="entry name" value="ADENYLOSUCCINATE LYASE C-TERMINAL DOMAIN-CONTAINING PROTEIN"/>
    <property type="match status" value="1"/>
</dbReference>
<dbReference type="OrthoDB" id="9768878at2"/>
<dbReference type="GO" id="GO:0016829">
    <property type="term" value="F:lyase activity"/>
    <property type="evidence" value="ECO:0007669"/>
    <property type="project" value="UniProtKB-ARBA"/>
</dbReference>
<dbReference type="EMBL" id="QJJK01000002">
    <property type="protein sequence ID" value="PXW63455.1"/>
    <property type="molecule type" value="Genomic_DNA"/>
</dbReference>
<comment type="caution">
    <text evidence="3">The sequence shown here is derived from an EMBL/GenBank/DDBJ whole genome shotgun (WGS) entry which is preliminary data.</text>
</comment>
<feature type="domain" description="Fumarate lyase N-terminal" evidence="2">
    <location>
        <begin position="26"/>
        <end position="285"/>
    </location>
</feature>
<dbReference type="Pfam" id="PF00206">
    <property type="entry name" value="Lyase_1"/>
    <property type="match status" value="1"/>
</dbReference>
<keyword evidence="4" id="KW-1185">Reference proteome</keyword>
<evidence type="ECO:0000256" key="1">
    <source>
        <dbReference type="ARBA" id="ARBA00034772"/>
    </source>
</evidence>
<proteinExistence type="inferred from homology"/>
<dbReference type="Proteomes" id="UP000248021">
    <property type="component" value="Unassembled WGS sequence"/>
</dbReference>
<name>A0A2V3UGW6_9HYPH</name>
<dbReference type="PRINTS" id="PR00145">
    <property type="entry name" value="ARGSUCLYASE"/>
</dbReference>